<reference evidence="2" key="1">
    <citation type="submission" date="2016-11" db="UniProtKB">
        <authorList>
            <consortium name="WormBaseParasite"/>
        </authorList>
    </citation>
    <scope>IDENTIFICATION</scope>
    <source>
        <strain evidence="2">KR3021</strain>
    </source>
</reference>
<proteinExistence type="predicted"/>
<dbReference type="WBParaSite" id="RSKR_0000208300.1">
    <property type="protein sequence ID" value="RSKR_0000208300.1"/>
    <property type="gene ID" value="RSKR_0000208300"/>
</dbReference>
<organism evidence="1 2">
    <name type="scientific">Rhabditophanes sp. KR3021</name>
    <dbReference type="NCBI Taxonomy" id="114890"/>
    <lineage>
        <taxon>Eukaryota</taxon>
        <taxon>Metazoa</taxon>
        <taxon>Ecdysozoa</taxon>
        <taxon>Nematoda</taxon>
        <taxon>Chromadorea</taxon>
        <taxon>Rhabditida</taxon>
        <taxon>Tylenchina</taxon>
        <taxon>Panagrolaimomorpha</taxon>
        <taxon>Strongyloidoidea</taxon>
        <taxon>Alloionematidae</taxon>
        <taxon>Rhabditophanes</taxon>
    </lineage>
</organism>
<sequence>MSSQTVTRELPFKCPKLRPVGETSKIGQIDKSQKAQSPKMRLIAANSQDPSLNPHDTKPSGASVNSNGNSVKPNDNSLEQNDVTVDHNDVKSNGDSANPNGASIIPNLQVPDKIGKLHAPFPPLILPEQFPRLAVNKPLPPITLDITTPVSELPLPPPKAAEIAVPSRKVRQNGARNFRAFHCHQNSRCQPPEISHCYGKRCSQNVLRKKVLSKSLFNWDTLKLLLHWNVSSWTLAD</sequence>
<evidence type="ECO:0000313" key="1">
    <source>
        <dbReference type="Proteomes" id="UP000095286"/>
    </source>
</evidence>
<evidence type="ECO:0000313" key="2">
    <source>
        <dbReference type="WBParaSite" id="RSKR_0000208300.1"/>
    </source>
</evidence>
<protein>
    <submittedName>
        <fullName evidence="2">Ovule protein</fullName>
    </submittedName>
</protein>
<name>A0AC35TM70_9BILA</name>
<dbReference type="Proteomes" id="UP000095286">
    <property type="component" value="Unplaced"/>
</dbReference>
<accession>A0AC35TM70</accession>